<sequence>MNGYRSRTGQDLPDTFPGCMGRMTSILNLSARVVSTKLLTERPHRDVIIDCSSMMKKPIYPVVEKIEGKKVVREERGYPLNKKSGGTPIRMLMSQEMCGAADSIQKPPSVVARLMGLDSLPVQQSVTGDENIRKNGYLCNALTGEFQQYERQEGGYVDNSEAREVQSFTHEKDYRDVYEVPEQLSNSIWIEDQSRQKVSYGENSYQSRMALVQQKFIEAKRLASDGKFLDSKEFQDAIEILNSNRDMFLKFLEEPNSLFTNHLSEHENLSPPSPTCITVLKPSNIMERKSRKSMERQLLTDSDGSVEKANKHYWSSGFSEPKGQDLSQPTRIVVLKPSPGKSYNTGTTLSNLPTVLSGRSSSGATVTDEMVSARDIDDEIIGQGQESPGSITKEAVLSSVLSNGYIGDESSFYRSDSEYMEDEVGSISDSEIATTATECSWDYTNKIGSPYSVSSLNKISHYSESSVIREAKKRLSERLTLVASIVNSQEKSQLWRSSSTLGEVLATPKLKEEERSKDAVTPSSKSFNAEDDPSSVLSTLGRGDEYSFNNLLRSKSFPICSSACDVDELNVDISSSFNRKAIDQEVPKSDRGKSSFKDKISSFFFSKIKKPSRDELNPVGPHKMYEGPTKKSMFPEDESSQTRVSGATFAFSVDNGLSKASGRIAAGCLQAVSRSPPIESVARSLSRSSCLYKSSAKSSTSFQVFSKADKEHDDFLFVHKLLSSSGMDNKKSMTYVGWHSLDSPLNPSLLYDALEDEEDKCLEMQSSRKLLFDSINAALFDISQSELLAAYPWGRPRHELKENDTAGTKVSEEVWANIKKGLAGNKCVPSDPGYSSIEVDRLAKEEITGRQFDETRWLEMCEFSKEIAENVLKEFVEELLSELSCH</sequence>
<evidence type="ECO:0000256" key="1">
    <source>
        <dbReference type="SAM" id="MobiDB-lite"/>
    </source>
</evidence>
<evidence type="ECO:0000259" key="2">
    <source>
        <dbReference type="Pfam" id="PF12552"/>
    </source>
</evidence>
<dbReference type="InterPro" id="IPR022212">
    <property type="entry name" value="DUF3741"/>
</dbReference>
<evidence type="ECO:0000313" key="5">
    <source>
        <dbReference type="EMBL" id="WOL19275.1"/>
    </source>
</evidence>
<feature type="domain" description="DUF4378" evidence="3">
    <location>
        <begin position="714"/>
        <end position="882"/>
    </location>
</feature>
<evidence type="ECO:0008006" key="7">
    <source>
        <dbReference type="Google" id="ProtNLM"/>
    </source>
</evidence>
<protein>
    <recommendedName>
        <fullName evidence="7">DUF4378 domain-containing protein</fullName>
    </recommendedName>
</protein>
<feature type="region of interest" description="Disordered" evidence="1">
    <location>
        <begin position="512"/>
        <end position="538"/>
    </location>
</feature>
<dbReference type="EMBL" id="CP136898">
    <property type="protein sequence ID" value="WOL19275.1"/>
    <property type="molecule type" value="Genomic_DNA"/>
</dbReference>
<keyword evidence="6" id="KW-1185">Reference proteome</keyword>
<feature type="domain" description="DUF3741" evidence="2">
    <location>
        <begin position="213"/>
        <end position="257"/>
    </location>
</feature>
<evidence type="ECO:0000259" key="3">
    <source>
        <dbReference type="Pfam" id="PF14309"/>
    </source>
</evidence>
<reference evidence="5 6" key="1">
    <citation type="submission" date="2023-10" db="EMBL/GenBank/DDBJ databases">
        <title>Chromosome-scale genome assembly provides insights into flower coloration mechanisms of Canna indica.</title>
        <authorList>
            <person name="Li C."/>
        </authorList>
    </citation>
    <scope>NUCLEOTIDE SEQUENCE [LARGE SCALE GENOMIC DNA]</scope>
    <source>
        <tissue evidence="5">Flower</tissue>
    </source>
</reference>
<proteinExistence type="predicted"/>
<dbReference type="PANTHER" id="PTHR46634">
    <property type="entry name" value="M REDUCTASE II SUBUNIT GAMMA, PUTATIVE (DUF3741)-RELATED"/>
    <property type="match status" value="1"/>
</dbReference>
<feature type="domain" description="DUF3741" evidence="4">
    <location>
        <begin position="105"/>
        <end position="124"/>
    </location>
</feature>
<gene>
    <name evidence="5" type="ORF">Cni_G28073</name>
</gene>
<dbReference type="Pfam" id="PF14383">
    <property type="entry name" value="VARLMGL"/>
    <property type="match status" value="1"/>
</dbReference>
<feature type="region of interest" description="Disordered" evidence="1">
    <location>
        <begin position="615"/>
        <end position="636"/>
    </location>
</feature>
<dbReference type="Pfam" id="PF14309">
    <property type="entry name" value="DUF4378"/>
    <property type="match status" value="1"/>
</dbReference>
<dbReference type="Pfam" id="PF12552">
    <property type="entry name" value="DUF3741"/>
    <property type="match status" value="1"/>
</dbReference>
<evidence type="ECO:0000313" key="6">
    <source>
        <dbReference type="Proteomes" id="UP001327560"/>
    </source>
</evidence>
<name>A0AAQ3QSU5_9LILI</name>
<dbReference type="Proteomes" id="UP001327560">
    <property type="component" value="Chromosome 9"/>
</dbReference>
<dbReference type="AlphaFoldDB" id="A0AAQ3QSU5"/>
<evidence type="ECO:0000259" key="4">
    <source>
        <dbReference type="Pfam" id="PF14383"/>
    </source>
</evidence>
<dbReference type="InterPro" id="IPR025486">
    <property type="entry name" value="DUF4378"/>
</dbReference>
<accession>A0AAQ3QSU5</accession>
<organism evidence="5 6">
    <name type="scientific">Canna indica</name>
    <name type="common">Indian-shot</name>
    <dbReference type="NCBI Taxonomy" id="4628"/>
    <lineage>
        <taxon>Eukaryota</taxon>
        <taxon>Viridiplantae</taxon>
        <taxon>Streptophyta</taxon>
        <taxon>Embryophyta</taxon>
        <taxon>Tracheophyta</taxon>
        <taxon>Spermatophyta</taxon>
        <taxon>Magnoliopsida</taxon>
        <taxon>Liliopsida</taxon>
        <taxon>Zingiberales</taxon>
        <taxon>Cannaceae</taxon>
        <taxon>Canna</taxon>
    </lineage>
</organism>
<dbReference type="PANTHER" id="PTHR46634:SF3">
    <property type="entry name" value="M REDUCTASE II SUBUNIT GAMMA, PUTATIVE (DUF3741)-RELATED"/>
    <property type="match status" value="1"/>
</dbReference>
<dbReference type="InterPro" id="IPR032795">
    <property type="entry name" value="DUF3741-assoc"/>
</dbReference>